<dbReference type="EMBL" id="UINC01195104">
    <property type="protein sequence ID" value="SVE11515.1"/>
    <property type="molecule type" value="Genomic_DNA"/>
</dbReference>
<organism evidence="2">
    <name type="scientific">marine metagenome</name>
    <dbReference type="NCBI Taxonomy" id="408172"/>
    <lineage>
        <taxon>unclassified sequences</taxon>
        <taxon>metagenomes</taxon>
        <taxon>ecological metagenomes</taxon>
    </lineage>
</organism>
<evidence type="ECO:0000259" key="1">
    <source>
        <dbReference type="Pfam" id="PF00174"/>
    </source>
</evidence>
<dbReference type="InterPro" id="IPR006311">
    <property type="entry name" value="TAT_signal"/>
</dbReference>
<accession>A0A383AWF6</accession>
<dbReference type="Pfam" id="PF00174">
    <property type="entry name" value="Oxidored_molyb"/>
    <property type="match status" value="1"/>
</dbReference>
<feature type="domain" description="Oxidoreductase molybdopterin-binding" evidence="1">
    <location>
        <begin position="106"/>
        <end position="168"/>
    </location>
</feature>
<evidence type="ECO:0000313" key="2">
    <source>
        <dbReference type="EMBL" id="SVE11515.1"/>
    </source>
</evidence>
<name>A0A383AWF6_9ZZZZ</name>
<dbReference type="InterPro" id="IPR000572">
    <property type="entry name" value="OxRdtase_Mopterin-bd_dom"/>
</dbReference>
<sequence>MANVIIHPDWHISEKLATAEGDYRNRRQFIKEMGLVAGAGISAGAFAAAPTAAANLKLYPGKRNPKYNLPFQLTDKAWATGYNNFYEFTTQKEYVRHPLYMDKFVTNPWQIQVTGLCEKPFKINAQQLIADMGVEERVYRFRCVEGWSMIVPWSGFTFRKIIEKAAPKKS</sequence>
<gene>
    <name evidence="2" type="ORF">METZ01_LOCUS464369</name>
</gene>
<dbReference type="PANTHER" id="PTHR43032:SF3">
    <property type="entry name" value="PROTEIN-METHIONINE-SULFOXIDE REDUCTASE CATALYTIC SUBUNIT MSRP"/>
    <property type="match status" value="1"/>
</dbReference>
<proteinExistence type="predicted"/>
<dbReference type="AlphaFoldDB" id="A0A383AWF6"/>
<dbReference type="Gene3D" id="3.90.420.10">
    <property type="entry name" value="Oxidoreductase, molybdopterin-binding domain"/>
    <property type="match status" value="1"/>
</dbReference>
<dbReference type="PROSITE" id="PS51318">
    <property type="entry name" value="TAT"/>
    <property type="match status" value="1"/>
</dbReference>
<dbReference type="SUPFAM" id="SSF56524">
    <property type="entry name" value="Oxidoreductase molybdopterin-binding domain"/>
    <property type="match status" value="1"/>
</dbReference>
<reference evidence="2" key="1">
    <citation type="submission" date="2018-05" db="EMBL/GenBank/DDBJ databases">
        <authorList>
            <person name="Lanie J.A."/>
            <person name="Ng W.-L."/>
            <person name="Kazmierczak K.M."/>
            <person name="Andrzejewski T.M."/>
            <person name="Davidsen T.M."/>
            <person name="Wayne K.J."/>
            <person name="Tettelin H."/>
            <person name="Glass J.I."/>
            <person name="Rusch D."/>
            <person name="Podicherti R."/>
            <person name="Tsui H.-C.T."/>
            <person name="Winkler M.E."/>
        </authorList>
    </citation>
    <scope>NUCLEOTIDE SEQUENCE</scope>
</reference>
<dbReference type="InterPro" id="IPR036374">
    <property type="entry name" value="OxRdtase_Mopterin-bd_sf"/>
</dbReference>
<protein>
    <recommendedName>
        <fullName evidence="1">Oxidoreductase molybdopterin-binding domain-containing protein</fullName>
    </recommendedName>
</protein>
<feature type="non-terminal residue" evidence="2">
    <location>
        <position position="170"/>
    </location>
</feature>
<dbReference type="PANTHER" id="PTHR43032">
    <property type="entry name" value="PROTEIN-METHIONINE-SULFOXIDE REDUCTASE"/>
    <property type="match status" value="1"/>
</dbReference>